<proteinExistence type="predicted"/>
<dbReference type="AlphaFoldDB" id="A0A6V8MX53"/>
<protein>
    <submittedName>
        <fullName evidence="3">DUF1653 domain-containing protein</fullName>
    </submittedName>
</protein>
<organism evidence="2 4">
    <name type="scientific">Geomonas paludis</name>
    <dbReference type="NCBI Taxonomy" id="2740185"/>
    <lineage>
        <taxon>Bacteria</taxon>
        <taxon>Pseudomonadati</taxon>
        <taxon>Thermodesulfobacteriota</taxon>
        <taxon>Desulfuromonadia</taxon>
        <taxon>Geobacterales</taxon>
        <taxon>Geobacteraceae</taxon>
        <taxon>Geomonas</taxon>
    </lineage>
</organism>
<dbReference type="Gene3D" id="2.30.30.320">
    <property type="entry name" value="DUF1653-like domain"/>
    <property type="match status" value="1"/>
</dbReference>
<accession>A0A6V8MX53</accession>
<reference evidence="2" key="2">
    <citation type="journal article" date="2021" name="Int. J. Syst. Evol. Microbiol.">
        <title>Geomonas silvestris sp. nov., Geomonas paludis sp. nov. and Geomonas limicola sp. nov., isolated from terrestrial environments, and emended description of the genus Geomonas.</title>
        <authorList>
            <person name="Itoh H."/>
            <person name="Xu Z."/>
            <person name="Masuda Y."/>
            <person name="Ushijima N."/>
            <person name="Hayakawa C."/>
            <person name="Shiratori Y."/>
            <person name="Senoo K."/>
        </authorList>
    </citation>
    <scope>NUCLEOTIDE SEQUENCE</scope>
    <source>
        <strain evidence="2">Red736</strain>
    </source>
</reference>
<evidence type="ECO:0000313" key="4">
    <source>
        <dbReference type="Proteomes" id="UP000568888"/>
    </source>
</evidence>
<sequence length="71" mass="8093">MAVAPGRYRHYKGNYYEVIGTARHSETDEPMVVYRPLYGEGGLWVRPEGMFLETVMVEGEPVLRFTPCPAD</sequence>
<evidence type="ECO:0000313" key="3">
    <source>
        <dbReference type="EMBL" id="UPU34275.1"/>
    </source>
</evidence>
<keyword evidence="5" id="KW-1185">Reference proteome</keyword>
<reference evidence="3" key="3">
    <citation type="submission" date="2022-04" db="EMBL/GenBank/DDBJ databases">
        <authorList>
            <person name="Liu G."/>
        </authorList>
    </citation>
    <scope>NUCLEOTIDE SEQUENCE</scope>
    <source>
        <strain evidence="3">RG22</strain>
    </source>
</reference>
<feature type="domain" description="DUF1653" evidence="1">
    <location>
        <begin position="6"/>
        <end position="66"/>
    </location>
</feature>
<dbReference type="RefSeq" id="WP_183347155.1">
    <property type="nucleotide sequence ID" value="NZ_BLXY01000003.1"/>
</dbReference>
<evidence type="ECO:0000313" key="2">
    <source>
        <dbReference type="EMBL" id="GFO64257.1"/>
    </source>
</evidence>
<dbReference type="EMBL" id="CP096574">
    <property type="protein sequence ID" value="UPU34275.1"/>
    <property type="molecule type" value="Genomic_DNA"/>
</dbReference>
<dbReference type="EMBL" id="BLXY01000003">
    <property type="protein sequence ID" value="GFO64257.1"/>
    <property type="molecule type" value="Genomic_DNA"/>
</dbReference>
<name>A0A6V8MX53_9BACT</name>
<evidence type="ECO:0000313" key="5">
    <source>
        <dbReference type="Proteomes" id="UP000831485"/>
    </source>
</evidence>
<dbReference type="Pfam" id="PF07866">
    <property type="entry name" value="DUF1653"/>
    <property type="match status" value="1"/>
</dbReference>
<evidence type="ECO:0000259" key="1">
    <source>
        <dbReference type="Pfam" id="PF07866"/>
    </source>
</evidence>
<dbReference type="InterPro" id="IPR037135">
    <property type="entry name" value="DUF1653-like_dom_sf"/>
</dbReference>
<dbReference type="Proteomes" id="UP000568888">
    <property type="component" value="Unassembled WGS sequence"/>
</dbReference>
<reference evidence="4" key="1">
    <citation type="submission" date="2020-06" db="EMBL/GenBank/DDBJ databases">
        <title>Draft genomic sequecing of Geomonas sp. Red736.</title>
        <authorList>
            <person name="Itoh H."/>
            <person name="Xu Z.X."/>
            <person name="Ushijima N."/>
            <person name="Masuda Y."/>
            <person name="Shiratori Y."/>
            <person name="Senoo K."/>
        </authorList>
    </citation>
    <scope>NUCLEOTIDE SEQUENCE [LARGE SCALE GENOMIC DNA]</scope>
    <source>
        <strain evidence="4">Red736</strain>
    </source>
</reference>
<gene>
    <name evidence="2" type="ORF">GMPD_21760</name>
    <name evidence="3" type="ORF">M1B72_12530</name>
</gene>
<dbReference type="Proteomes" id="UP000831485">
    <property type="component" value="Chromosome"/>
</dbReference>
<dbReference type="InterPro" id="IPR023387">
    <property type="entry name" value="DUF1653-like_dom"/>
</dbReference>